<comment type="subcellular location">
    <subcellularLocation>
        <location evidence="1">Cell membrane</location>
        <topology evidence="1">Multi-pass membrane protein</topology>
    </subcellularLocation>
</comment>
<keyword evidence="4" id="KW-0547">Nucleotide-binding</keyword>
<feature type="domain" description="ABC transmembrane type-1" evidence="10">
    <location>
        <begin position="38"/>
        <end position="328"/>
    </location>
</feature>
<feature type="domain" description="ABC transporter" evidence="9">
    <location>
        <begin position="370"/>
        <end position="598"/>
    </location>
</feature>
<dbReference type="EMBL" id="LT960614">
    <property type="protein sequence ID" value="SON54770.1"/>
    <property type="molecule type" value="Genomic_DNA"/>
</dbReference>
<name>A0A2C9D3C5_9HYPH</name>
<dbReference type="InterPro" id="IPR039421">
    <property type="entry name" value="Type_1_exporter"/>
</dbReference>
<dbReference type="GO" id="GO:0034040">
    <property type="term" value="F:ATPase-coupled lipid transmembrane transporter activity"/>
    <property type="evidence" value="ECO:0007669"/>
    <property type="project" value="TreeGrafter"/>
</dbReference>
<dbReference type="PANTHER" id="PTHR24221">
    <property type="entry name" value="ATP-BINDING CASSETTE SUB-FAMILY B"/>
    <property type="match status" value="1"/>
</dbReference>
<feature type="transmembrane region" description="Helical" evidence="8">
    <location>
        <begin position="159"/>
        <end position="177"/>
    </location>
</feature>
<evidence type="ECO:0000256" key="1">
    <source>
        <dbReference type="ARBA" id="ARBA00004651"/>
    </source>
</evidence>
<dbReference type="InterPro" id="IPR027417">
    <property type="entry name" value="P-loop_NTPase"/>
</dbReference>
<dbReference type="Pfam" id="PF00664">
    <property type="entry name" value="ABC_membrane"/>
    <property type="match status" value="1"/>
</dbReference>
<dbReference type="InterPro" id="IPR036640">
    <property type="entry name" value="ABC1_TM_sf"/>
</dbReference>
<dbReference type="SUPFAM" id="SSF90123">
    <property type="entry name" value="ABC transporter transmembrane region"/>
    <property type="match status" value="1"/>
</dbReference>
<protein>
    <submittedName>
        <fullName evidence="11">ATP-binding/permease protein CydD</fullName>
    </submittedName>
</protein>
<accession>A0A2C9D3C5</accession>
<feature type="transmembrane region" description="Helical" evidence="8">
    <location>
        <begin position="71"/>
        <end position="91"/>
    </location>
</feature>
<dbReference type="SMART" id="SM00382">
    <property type="entry name" value="AAA"/>
    <property type="match status" value="1"/>
</dbReference>
<dbReference type="InterPro" id="IPR017871">
    <property type="entry name" value="ABC_transporter-like_CS"/>
</dbReference>
<keyword evidence="12" id="KW-1185">Reference proteome</keyword>
<dbReference type="AlphaFoldDB" id="A0A2C9D3C5"/>
<dbReference type="Proteomes" id="UP000223606">
    <property type="component" value="Chromosome 1"/>
</dbReference>
<dbReference type="Gene3D" id="1.20.1560.10">
    <property type="entry name" value="ABC transporter type 1, transmembrane domain"/>
    <property type="match status" value="1"/>
</dbReference>
<dbReference type="CDD" id="cd18584">
    <property type="entry name" value="ABC_6TM_AarD_CydD"/>
    <property type="match status" value="1"/>
</dbReference>
<dbReference type="InterPro" id="IPR011527">
    <property type="entry name" value="ABC1_TM_dom"/>
</dbReference>
<feature type="transmembrane region" description="Helical" evidence="8">
    <location>
        <begin position="30"/>
        <end position="51"/>
    </location>
</feature>
<evidence type="ECO:0000256" key="5">
    <source>
        <dbReference type="ARBA" id="ARBA00022840"/>
    </source>
</evidence>
<dbReference type="PROSITE" id="PS50893">
    <property type="entry name" value="ABC_TRANSPORTER_2"/>
    <property type="match status" value="1"/>
</dbReference>
<evidence type="ECO:0000313" key="11">
    <source>
        <dbReference type="EMBL" id="SON54770.1"/>
    </source>
</evidence>
<dbReference type="GO" id="GO:0042883">
    <property type="term" value="P:cysteine transport"/>
    <property type="evidence" value="ECO:0007669"/>
    <property type="project" value="InterPro"/>
</dbReference>
<organism evidence="11 12">
    <name type="scientific">Hartmannibacter diazotrophicus</name>
    <dbReference type="NCBI Taxonomy" id="1482074"/>
    <lineage>
        <taxon>Bacteria</taxon>
        <taxon>Pseudomonadati</taxon>
        <taxon>Pseudomonadota</taxon>
        <taxon>Alphaproteobacteria</taxon>
        <taxon>Hyphomicrobiales</taxon>
        <taxon>Pleomorphomonadaceae</taxon>
        <taxon>Hartmannibacter</taxon>
    </lineage>
</organism>
<dbReference type="PANTHER" id="PTHR24221:SF261">
    <property type="entry name" value="GLUTATHIONE_L-CYSTEINE TRANSPORT SYSTEM ATP-BINDING_PERMEASE PROTEIN CYDD"/>
    <property type="match status" value="1"/>
</dbReference>
<keyword evidence="3 8" id="KW-0812">Transmembrane</keyword>
<feature type="transmembrane region" description="Helical" evidence="8">
    <location>
        <begin position="288"/>
        <end position="309"/>
    </location>
</feature>
<dbReference type="InterPro" id="IPR003439">
    <property type="entry name" value="ABC_transporter-like_ATP-bd"/>
</dbReference>
<gene>
    <name evidence="11" type="primary">cydD</name>
    <name evidence="11" type="ORF">HDIA_1229</name>
</gene>
<dbReference type="GO" id="GO:0140359">
    <property type="term" value="F:ABC-type transporter activity"/>
    <property type="evidence" value="ECO:0007669"/>
    <property type="project" value="InterPro"/>
</dbReference>
<dbReference type="GO" id="GO:0016887">
    <property type="term" value="F:ATP hydrolysis activity"/>
    <property type="evidence" value="ECO:0007669"/>
    <property type="project" value="InterPro"/>
</dbReference>
<dbReference type="InterPro" id="IPR003593">
    <property type="entry name" value="AAA+_ATPase"/>
</dbReference>
<feature type="transmembrane region" description="Helical" evidence="8">
    <location>
        <begin position="257"/>
        <end position="282"/>
    </location>
</feature>
<evidence type="ECO:0000256" key="4">
    <source>
        <dbReference type="ARBA" id="ARBA00022741"/>
    </source>
</evidence>
<keyword evidence="6 8" id="KW-1133">Transmembrane helix</keyword>
<sequence>MANCPLWNSRSRLYVFGMGERKKRPDGSSLHTLGTSSAAIALTLASGILWLPQAGLLAFVIGDSVTAMQPAASLVPMVAAFLLIAVLRSGLDAASHLAAAKTATAAKQRLRARAAERIARFSPMDTTRPKSGELANLISSEIESLDPYLLRYAPARVRMSVLPIVIVVAVFTVSWVAGLLLMVAGPLIPVFMSIIGASAKQRSAAQLTEVGSMTGTLLDRVAGLDTIRLFGASDRMTGDLAATGESIRLRTMSVLRLAFLSSAVLELFSAIGVGLVAVYVGFSLLGWITFGATLAPLTLTSGLFVLLLAPDFFQPLRDFAAAYHDKAAATAAMDRFQNLIERDGARIVGSADAAIEGRAREVGPAIGLTARSVSVVAPQTGRVMLAPVSLDLRPGEHVALMGPSGAGKSTLLAALAGLIETDEGSIAFNGETLSPETAARLRRQTAWIGQSPHVLAASLKANLTLAAPDATPEAIARALDLAACAFADRLPRGLATPVGETGAGLSGGEMRRIAVARAALSSPRLILADEPTASLDAETADWVRRGLLELAAGRTLLVATHDEALARQMDRIVRIEAGVVGLRPVENNDAALVLGQETPA</sequence>
<evidence type="ECO:0000256" key="8">
    <source>
        <dbReference type="SAM" id="Phobius"/>
    </source>
</evidence>
<proteinExistence type="inferred from homology"/>
<dbReference type="SUPFAM" id="SSF52540">
    <property type="entry name" value="P-loop containing nucleoside triphosphate hydrolases"/>
    <property type="match status" value="1"/>
</dbReference>
<dbReference type="NCBIfam" id="TIGR02857">
    <property type="entry name" value="CydD"/>
    <property type="match status" value="1"/>
</dbReference>
<reference evidence="12" key="1">
    <citation type="submission" date="2017-09" db="EMBL/GenBank/DDBJ databases">
        <title>Genome sequence of Nannocystis excedens DSM 71.</title>
        <authorList>
            <person name="Blom J."/>
        </authorList>
    </citation>
    <scope>NUCLEOTIDE SEQUENCE [LARGE SCALE GENOMIC DNA]</scope>
    <source>
        <strain evidence="12">type strain: E19</strain>
    </source>
</reference>
<dbReference type="GO" id="GO:0005886">
    <property type="term" value="C:plasma membrane"/>
    <property type="evidence" value="ECO:0007669"/>
    <property type="project" value="UniProtKB-SubCell"/>
</dbReference>
<evidence type="ECO:0000259" key="10">
    <source>
        <dbReference type="PROSITE" id="PS50929"/>
    </source>
</evidence>
<comment type="similarity">
    <text evidence="2">Belongs to the ABC transporter superfamily.</text>
</comment>
<dbReference type="GO" id="GO:0005524">
    <property type="term" value="F:ATP binding"/>
    <property type="evidence" value="ECO:0007669"/>
    <property type="project" value="UniProtKB-KW"/>
</dbReference>
<evidence type="ECO:0000256" key="2">
    <source>
        <dbReference type="ARBA" id="ARBA00005417"/>
    </source>
</evidence>
<dbReference type="Gene3D" id="3.40.50.300">
    <property type="entry name" value="P-loop containing nucleotide triphosphate hydrolases"/>
    <property type="match status" value="1"/>
</dbReference>
<evidence type="ECO:0000256" key="7">
    <source>
        <dbReference type="ARBA" id="ARBA00023136"/>
    </source>
</evidence>
<dbReference type="KEGG" id="hdi:HDIA_1229"/>
<evidence type="ECO:0000256" key="3">
    <source>
        <dbReference type="ARBA" id="ARBA00022692"/>
    </source>
</evidence>
<evidence type="ECO:0000259" key="9">
    <source>
        <dbReference type="PROSITE" id="PS50893"/>
    </source>
</evidence>
<keyword evidence="7 8" id="KW-0472">Membrane</keyword>
<dbReference type="PROSITE" id="PS00211">
    <property type="entry name" value="ABC_TRANSPORTER_1"/>
    <property type="match status" value="1"/>
</dbReference>
<evidence type="ECO:0000256" key="6">
    <source>
        <dbReference type="ARBA" id="ARBA00022989"/>
    </source>
</evidence>
<dbReference type="Pfam" id="PF00005">
    <property type="entry name" value="ABC_tran"/>
    <property type="match status" value="1"/>
</dbReference>
<dbReference type="InterPro" id="IPR014216">
    <property type="entry name" value="ABC_transptr_CydD"/>
</dbReference>
<evidence type="ECO:0000313" key="12">
    <source>
        <dbReference type="Proteomes" id="UP000223606"/>
    </source>
</evidence>
<dbReference type="PROSITE" id="PS50929">
    <property type="entry name" value="ABC_TM1F"/>
    <property type="match status" value="1"/>
</dbReference>
<keyword evidence="5 11" id="KW-0067">ATP-binding</keyword>